<comment type="caution">
    <text evidence="2">The sequence shown here is derived from an EMBL/GenBank/DDBJ whole genome shotgun (WGS) entry which is preliminary data.</text>
</comment>
<accession>A0A369B744</accession>
<feature type="domain" description="Glycosyltransferase 2-like" evidence="1">
    <location>
        <begin position="23"/>
        <end position="180"/>
    </location>
</feature>
<gene>
    <name evidence="2" type="ORF">DFP94_10957</name>
</gene>
<evidence type="ECO:0000259" key="1">
    <source>
        <dbReference type="Pfam" id="PF00535"/>
    </source>
</evidence>
<dbReference type="EMBL" id="QPJW01000009">
    <property type="protein sequence ID" value="RCX17333.1"/>
    <property type="molecule type" value="Genomic_DNA"/>
</dbReference>
<proteinExistence type="predicted"/>
<dbReference type="PANTHER" id="PTHR43685">
    <property type="entry name" value="GLYCOSYLTRANSFERASE"/>
    <property type="match status" value="1"/>
</dbReference>
<keyword evidence="2" id="KW-0808">Transferase</keyword>
<dbReference type="PANTHER" id="PTHR43685:SF2">
    <property type="entry name" value="GLYCOSYLTRANSFERASE 2-LIKE DOMAIN-CONTAINING PROTEIN"/>
    <property type="match status" value="1"/>
</dbReference>
<sequence length="322" mass="36284">MNPVNETATFVVPHWSENMSYTCTFLNEAIESIMNQSDPDWQMIIIDDASPCLEAKPYLLDLQSKHPDRIAVVLNESNLGPGGCRNVGIAMAYERSSPFILFNDADDLSHSNRLQTVRTILQRNPGVDVVYTSFQVIDEHGGYVGKDKLTASIIEILDSHEDHPVQGPEAWIEMGTMTGYTNLTSATAVRTSLAYKYRFPDVRVSEDYYAWLLYSAGGGDYAYASGIHSKYRIPQQTGSATRARLKQYYAEKARVDEMGFLEALRIAGEKDECYSEPEIVNALLYKFYVRLSETLVKEREFHLANEQMLKAERCMINPGGSL</sequence>
<dbReference type="Proteomes" id="UP000253090">
    <property type="component" value="Unassembled WGS sequence"/>
</dbReference>
<dbReference type="Gene3D" id="3.90.550.10">
    <property type="entry name" value="Spore Coat Polysaccharide Biosynthesis Protein SpsA, Chain A"/>
    <property type="match status" value="1"/>
</dbReference>
<dbReference type="CDD" id="cd00761">
    <property type="entry name" value="Glyco_tranf_GTA_type"/>
    <property type="match status" value="1"/>
</dbReference>
<evidence type="ECO:0000313" key="2">
    <source>
        <dbReference type="EMBL" id="RCX17333.1"/>
    </source>
</evidence>
<keyword evidence="3" id="KW-1185">Reference proteome</keyword>
<reference evidence="2 3" key="1">
    <citation type="submission" date="2018-07" db="EMBL/GenBank/DDBJ databases">
        <title>Genomic Encyclopedia of Type Strains, Phase III (KMG-III): the genomes of soil and plant-associated and newly described type strains.</title>
        <authorList>
            <person name="Whitman W."/>
        </authorList>
    </citation>
    <scope>NUCLEOTIDE SEQUENCE [LARGE SCALE GENOMIC DNA]</scope>
    <source>
        <strain evidence="2 3">CECT 8333</strain>
    </source>
</reference>
<protein>
    <submittedName>
        <fullName evidence="2">Glycosyl transferase family 2</fullName>
    </submittedName>
</protein>
<dbReference type="RefSeq" id="WP_114497977.1">
    <property type="nucleotide sequence ID" value="NZ_QPJW01000009.1"/>
</dbReference>
<dbReference type="InterPro" id="IPR050834">
    <property type="entry name" value="Glycosyltransf_2"/>
</dbReference>
<name>A0A369B744_9BACL</name>
<organism evidence="2 3">
    <name type="scientific">Fontibacillus phaseoli</name>
    <dbReference type="NCBI Taxonomy" id="1416533"/>
    <lineage>
        <taxon>Bacteria</taxon>
        <taxon>Bacillati</taxon>
        <taxon>Bacillota</taxon>
        <taxon>Bacilli</taxon>
        <taxon>Bacillales</taxon>
        <taxon>Paenibacillaceae</taxon>
        <taxon>Fontibacillus</taxon>
    </lineage>
</organism>
<dbReference type="SUPFAM" id="SSF53448">
    <property type="entry name" value="Nucleotide-diphospho-sugar transferases"/>
    <property type="match status" value="1"/>
</dbReference>
<dbReference type="OrthoDB" id="9815829at2"/>
<dbReference type="GO" id="GO:0016740">
    <property type="term" value="F:transferase activity"/>
    <property type="evidence" value="ECO:0007669"/>
    <property type="project" value="UniProtKB-KW"/>
</dbReference>
<evidence type="ECO:0000313" key="3">
    <source>
        <dbReference type="Proteomes" id="UP000253090"/>
    </source>
</evidence>
<dbReference type="AlphaFoldDB" id="A0A369B744"/>
<dbReference type="InterPro" id="IPR001173">
    <property type="entry name" value="Glyco_trans_2-like"/>
</dbReference>
<dbReference type="InterPro" id="IPR029044">
    <property type="entry name" value="Nucleotide-diphossugar_trans"/>
</dbReference>
<dbReference type="Pfam" id="PF00535">
    <property type="entry name" value="Glycos_transf_2"/>
    <property type="match status" value="1"/>
</dbReference>